<proteinExistence type="inferred from homology"/>
<dbReference type="AlphaFoldDB" id="A0A1A6C1P8"/>
<evidence type="ECO:0000313" key="8">
    <source>
        <dbReference type="EMBL" id="OBS08474.1"/>
    </source>
</evidence>
<evidence type="ECO:0000256" key="5">
    <source>
        <dbReference type="ARBA" id="ARBA00022989"/>
    </source>
</evidence>
<protein>
    <recommendedName>
        <fullName evidence="10">Amino acid transporter</fullName>
    </recommendedName>
</protein>
<evidence type="ECO:0000313" key="9">
    <source>
        <dbReference type="Proteomes" id="UP000029273"/>
    </source>
</evidence>
<keyword evidence="3" id="KW-1003">Cell membrane</keyword>
<evidence type="ECO:0008006" key="10">
    <source>
        <dbReference type="Google" id="ProtNLM"/>
    </source>
</evidence>
<evidence type="ECO:0000256" key="1">
    <source>
        <dbReference type="ARBA" id="ARBA00004651"/>
    </source>
</evidence>
<comment type="subcellular location">
    <subcellularLocation>
        <location evidence="1">Cell membrane</location>
        <topology evidence="1">Multi-pass membrane protein</topology>
    </subcellularLocation>
</comment>
<comment type="similarity">
    <text evidence="2">Belongs to the Rht family.</text>
</comment>
<name>A0A1A6C1P8_9GAMM</name>
<feature type="transmembrane region" description="Helical" evidence="7">
    <location>
        <begin position="150"/>
        <end position="169"/>
    </location>
</feature>
<dbReference type="EMBL" id="JQSG02000006">
    <property type="protein sequence ID" value="OBS08474.1"/>
    <property type="molecule type" value="Genomic_DNA"/>
</dbReference>
<gene>
    <name evidence="8" type="ORF">Thpro_022724</name>
</gene>
<dbReference type="RefSeq" id="WP_038090928.1">
    <property type="nucleotide sequence ID" value="NZ_JQSG02000006.1"/>
</dbReference>
<keyword evidence="6 7" id="KW-0472">Membrane</keyword>
<dbReference type="GO" id="GO:0042970">
    <property type="term" value="F:homoserine transmembrane transporter activity"/>
    <property type="evidence" value="ECO:0007669"/>
    <property type="project" value="TreeGrafter"/>
</dbReference>
<evidence type="ECO:0000256" key="3">
    <source>
        <dbReference type="ARBA" id="ARBA00022475"/>
    </source>
</evidence>
<dbReference type="InterPro" id="IPR001123">
    <property type="entry name" value="LeuE-type"/>
</dbReference>
<evidence type="ECO:0000256" key="4">
    <source>
        <dbReference type="ARBA" id="ARBA00022692"/>
    </source>
</evidence>
<accession>A0A1A6C1P8</accession>
<comment type="caution">
    <text evidence="8">The sequence shown here is derived from an EMBL/GenBank/DDBJ whole genome shotgun (WGS) entry which is preliminary data.</text>
</comment>
<dbReference type="PANTHER" id="PTHR30086">
    <property type="entry name" value="ARGININE EXPORTER PROTEIN ARGO"/>
    <property type="match status" value="1"/>
</dbReference>
<keyword evidence="9" id="KW-1185">Reference proteome</keyword>
<dbReference type="GO" id="GO:0005886">
    <property type="term" value="C:plasma membrane"/>
    <property type="evidence" value="ECO:0007669"/>
    <property type="project" value="UniProtKB-SubCell"/>
</dbReference>
<organism evidence="8 9">
    <name type="scientific">Acidihalobacter prosperus</name>
    <dbReference type="NCBI Taxonomy" id="160660"/>
    <lineage>
        <taxon>Bacteria</taxon>
        <taxon>Pseudomonadati</taxon>
        <taxon>Pseudomonadota</taxon>
        <taxon>Gammaproteobacteria</taxon>
        <taxon>Chromatiales</taxon>
        <taxon>Ectothiorhodospiraceae</taxon>
        <taxon>Acidihalobacter</taxon>
    </lineage>
</organism>
<keyword evidence="5 7" id="KW-1133">Transmembrane helix</keyword>
<evidence type="ECO:0000256" key="2">
    <source>
        <dbReference type="ARBA" id="ARBA00007928"/>
    </source>
</evidence>
<evidence type="ECO:0000256" key="6">
    <source>
        <dbReference type="ARBA" id="ARBA00023136"/>
    </source>
</evidence>
<dbReference type="Proteomes" id="UP000029273">
    <property type="component" value="Unassembled WGS sequence"/>
</dbReference>
<reference evidence="8 9" key="1">
    <citation type="journal article" date="2014" name="Genome Announc.">
        <title>Draft Genome Sequence of the Iron-Oxidizing, Acidophilic, and Halotolerant 'Thiobacillus prosperus' Type Strain DSM 5130.</title>
        <authorList>
            <person name="Ossandon F.J."/>
            <person name="Cardenas J.P."/>
            <person name="Corbett M."/>
            <person name="Quatrini R."/>
            <person name="Holmes D.S."/>
            <person name="Watkin E."/>
        </authorList>
    </citation>
    <scope>NUCLEOTIDE SEQUENCE [LARGE SCALE GENOMIC DNA]</scope>
    <source>
        <strain evidence="8 9">DSM 5130</strain>
    </source>
</reference>
<evidence type="ECO:0000256" key="7">
    <source>
        <dbReference type="SAM" id="Phobius"/>
    </source>
</evidence>
<feature type="transmembrane region" description="Helical" evidence="7">
    <location>
        <begin position="189"/>
        <end position="208"/>
    </location>
</feature>
<feature type="transmembrane region" description="Helical" evidence="7">
    <location>
        <begin position="120"/>
        <end position="138"/>
    </location>
</feature>
<dbReference type="PIRSF" id="PIRSF006324">
    <property type="entry name" value="LeuE"/>
    <property type="match status" value="1"/>
</dbReference>
<sequence length="211" mass="22753">MSLQLWSIYALTVFVLSMIPGPCMLLAATHGMQHGVRRTLATTFGAISALILMMLASATGLGALLATSEPAFETLKWIGAAYLVYLGIKTWRTGASELALTPDIARVAGRRPLHRLFGQGFWVAASNPKAIVFFGALFPQFIDPARPQPVQYALLCGTFVTFEVAWQVAYAFGGTRLASWFGRADRGRALNRLSGGLFIGLGLLLSMAQRG</sequence>
<keyword evidence="4 7" id="KW-0812">Transmembrane</keyword>
<dbReference type="Pfam" id="PF01810">
    <property type="entry name" value="LysE"/>
    <property type="match status" value="1"/>
</dbReference>
<dbReference type="PANTHER" id="PTHR30086:SF14">
    <property type="entry name" value="HOMOSERINE_HOMOSERINE LACTONE EFFLUX PROTEIN"/>
    <property type="match status" value="1"/>
</dbReference>
<dbReference type="OrthoDB" id="9804822at2"/>
<feature type="transmembrane region" description="Helical" evidence="7">
    <location>
        <begin position="40"/>
        <end position="66"/>
    </location>
</feature>
<feature type="transmembrane region" description="Helical" evidence="7">
    <location>
        <begin position="6"/>
        <end position="28"/>
    </location>
</feature>